<keyword evidence="4 7" id="KW-0472">Membrane</keyword>
<dbReference type="InterPro" id="IPR003770">
    <property type="entry name" value="MLTG-like"/>
</dbReference>
<dbReference type="GO" id="GO:0071555">
    <property type="term" value="P:cell wall organization"/>
    <property type="evidence" value="ECO:0007669"/>
    <property type="project" value="UniProtKB-KW"/>
</dbReference>
<feature type="region of interest" description="Disordered" evidence="8">
    <location>
        <begin position="1"/>
        <end position="31"/>
    </location>
</feature>
<evidence type="ECO:0000256" key="2">
    <source>
        <dbReference type="ARBA" id="ARBA00022692"/>
    </source>
</evidence>
<comment type="caution">
    <text evidence="9">The sequence shown here is derived from an EMBL/GenBank/DDBJ whole genome shotgun (WGS) entry which is preliminary data.</text>
</comment>
<keyword evidence="3 7" id="KW-1133">Transmembrane helix</keyword>
<dbReference type="HAMAP" id="MF_02065">
    <property type="entry name" value="MltG"/>
    <property type="match status" value="1"/>
</dbReference>
<evidence type="ECO:0000256" key="1">
    <source>
        <dbReference type="ARBA" id="ARBA00022475"/>
    </source>
</evidence>
<comment type="subcellular location">
    <subcellularLocation>
        <location evidence="7">Cell inner membrane</location>
        <topology evidence="7">Single-pass membrane protein</topology>
    </subcellularLocation>
</comment>
<reference evidence="9 10" key="1">
    <citation type="journal article" date="2016" name="Genome Biol. Evol.">
        <title>Comparative Genomic Analyses of the Moraxella catarrhalis Serosensitive and Seroresistant Lineages Demonstrate Their Independent Evolution.</title>
        <authorList>
            <person name="Earl J.P."/>
            <person name="de Vries S.P."/>
            <person name="Ahmed A."/>
            <person name="Powell E."/>
            <person name="Schultz M.P."/>
            <person name="Hermans P.W."/>
            <person name="Hill D.J."/>
            <person name="Zhou Z."/>
            <person name="Constantinidou C.I."/>
            <person name="Hu F.Z."/>
            <person name="Bootsma H.J."/>
            <person name="Ehrlich G.D."/>
        </authorList>
    </citation>
    <scope>NUCLEOTIDE SEQUENCE [LARGE SCALE GENOMIC DNA]</scope>
    <source>
        <strain evidence="9 10">Z7542</strain>
    </source>
</reference>
<evidence type="ECO:0000256" key="5">
    <source>
        <dbReference type="ARBA" id="ARBA00023239"/>
    </source>
</evidence>
<gene>
    <name evidence="7" type="primary">mltG</name>
    <name evidence="9" type="ORF">AO384_0754</name>
</gene>
<sequence length="379" mass="42297">MAAPKKTQKPQKTPNHRRASRRPKTHATSPNSPIKTVLLMMALVATLVVLFVVYQSIYATTGHPEHILTVDKGETYHSLLSKKPWSDAFLSSAFVTKAYVALATDKPLQAGNYQVPAGASLAQMIRILSQGGMATEFSLRIIEGKTVKELYHTLKTTDGVVLKVLTPPADGYSWTDVARDNQAVAQALEIESPNGNLEGMFAPNTYQFSHGTTDLEILRRLYQDQIKILNKAWESRDESLPYETPYDALIMASIIEKETGIKQERQMVSAVFVNRLRQGMRLQTDPTIIYGMFDRYDGKIYRSNIAEKTDYNTYQIDGLPPTPIALPSAASIKAAMHPADTDVIYFVATGNGGHTFSRTYQEHQKAVAEYRAFMRDSNQ</sequence>
<dbReference type="GO" id="GO:0005886">
    <property type="term" value="C:plasma membrane"/>
    <property type="evidence" value="ECO:0007669"/>
    <property type="project" value="UniProtKB-SubCell"/>
</dbReference>
<evidence type="ECO:0000313" key="9">
    <source>
        <dbReference type="EMBL" id="OAU97018.1"/>
    </source>
</evidence>
<name>A0A198UKK9_MORCA</name>
<dbReference type="GO" id="GO:0008932">
    <property type="term" value="F:lytic endotransglycosylase activity"/>
    <property type="evidence" value="ECO:0007669"/>
    <property type="project" value="UniProtKB-UniRule"/>
</dbReference>
<dbReference type="Pfam" id="PF02618">
    <property type="entry name" value="YceG"/>
    <property type="match status" value="1"/>
</dbReference>
<feature type="transmembrane region" description="Helical" evidence="7">
    <location>
        <begin position="37"/>
        <end position="57"/>
    </location>
</feature>
<keyword evidence="2 7" id="KW-0812">Transmembrane</keyword>
<organism evidence="9 10">
    <name type="scientific">Moraxella catarrhalis</name>
    <name type="common">Branhamella catarrhalis</name>
    <dbReference type="NCBI Taxonomy" id="480"/>
    <lineage>
        <taxon>Bacteria</taxon>
        <taxon>Pseudomonadati</taxon>
        <taxon>Pseudomonadota</taxon>
        <taxon>Gammaproteobacteria</taxon>
        <taxon>Moraxellales</taxon>
        <taxon>Moraxellaceae</taxon>
        <taxon>Moraxella</taxon>
    </lineage>
</organism>
<evidence type="ECO:0000256" key="7">
    <source>
        <dbReference type="HAMAP-Rule" id="MF_02065"/>
    </source>
</evidence>
<dbReference type="GO" id="GO:0009252">
    <property type="term" value="P:peptidoglycan biosynthetic process"/>
    <property type="evidence" value="ECO:0007669"/>
    <property type="project" value="UniProtKB-UniRule"/>
</dbReference>
<dbReference type="AlphaFoldDB" id="A0A198UKK9"/>
<keyword evidence="10" id="KW-1185">Reference proteome</keyword>
<feature type="compositionally biased region" description="Basic residues" evidence="8">
    <location>
        <begin position="1"/>
        <end position="25"/>
    </location>
</feature>
<evidence type="ECO:0000256" key="8">
    <source>
        <dbReference type="SAM" id="MobiDB-lite"/>
    </source>
</evidence>
<keyword evidence="6 7" id="KW-0961">Cell wall biogenesis/degradation</keyword>
<comment type="similarity">
    <text evidence="7">Belongs to the transglycosylase MltG family.</text>
</comment>
<dbReference type="Gene3D" id="3.30.1490.480">
    <property type="entry name" value="Endolytic murein transglycosylase"/>
    <property type="match status" value="1"/>
</dbReference>
<evidence type="ECO:0000313" key="10">
    <source>
        <dbReference type="Proteomes" id="UP000078228"/>
    </source>
</evidence>
<dbReference type="NCBIfam" id="TIGR00247">
    <property type="entry name" value="endolytic transglycosylase MltG"/>
    <property type="match status" value="1"/>
</dbReference>
<feature type="site" description="Important for catalytic activity" evidence="7">
    <location>
        <position position="258"/>
    </location>
</feature>
<proteinExistence type="inferred from homology"/>
<dbReference type="EC" id="4.2.2.29" evidence="7"/>
<dbReference type="PATRIC" id="fig|480.237.peg.1471"/>
<accession>A0A198UKK9</accession>
<protein>
    <recommendedName>
        <fullName evidence="7">Endolytic murein transglycosylase</fullName>
        <ecNumber evidence="7">4.2.2.29</ecNumber>
    </recommendedName>
    <alternativeName>
        <fullName evidence="7">Peptidoglycan lytic transglycosylase</fullName>
    </alternativeName>
    <alternativeName>
        <fullName evidence="7">Peptidoglycan polymerization terminase</fullName>
    </alternativeName>
</protein>
<dbReference type="PANTHER" id="PTHR30518">
    <property type="entry name" value="ENDOLYTIC MUREIN TRANSGLYCOSYLASE"/>
    <property type="match status" value="1"/>
</dbReference>
<comment type="catalytic activity">
    <reaction evidence="7">
        <text>a peptidoglycan chain = a peptidoglycan chain with N-acetyl-1,6-anhydromuramyl-[peptide] at the reducing end + a peptidoglycan chain with N-acetylglucosamine at the non-reducing end.</text>
        <dbReference type="EC" id="4.2.2.29"/>
    </reaction>
</comment>
<dbReference type="eggNOG" id="COG1559">
    <property type="taxonomic scope" value="Bacteria"/>
</dbReference>
<evidence type="ECO:0000256" key="4">
    <source>
        <dbReference type="ARBA" id="ARBA00023136"/>
    </source>
</evidence>
<keyword evidence="7" id="KW-0997">Cell inner membrane</keyword>
<dbReference type="PANTHER" id="PTHR30518:SF2">
    <property type="entry name" value="ENDOLYTIC MUREIN TRANSGLYCOSYLASE"/>
    <property type="match status" value="1"/>
</dbReference>
<dbReference type="CDD" id="cd08010">
    <property type="entry name" value="MltG_like"/>
    <property type="match status" value="1"/>
</dbReference>
<dbReference type="EMBL" id="LXHC01000010">
    <property type="protein sequence ID" value="OAU97018.1"/>
    <property type="molecule type" value="Genomic_DNA"/>
</dbReference>
<dbReference type="Proteomes" id="UP000078228">
    <property type="component" value="Unassembled WGS sequence"/>
</dbReference>
<comment type="function">
    <text evidence="7">Functions as a peptidoglycan terminase that cleaves nascent peptidoglycan strands endolytically to terminate their elongation.</text>
</comment>
<dbReference type="Gene3D" id="3.30.160.60">
    <property type="entry name" value="Classic Zinc Finger"/>
    <property type="match status" value="1"/>
</dbReference>
<evidence type="ECO:0000256" key="6">
    <source>
        <dbReference type="ARBA" id="ARBA00023316"/>
    </source>
</evidence>
<dbReference type="OrthoDB" id="9814591at2"/>
<keyword evidence="5 7" id="KW-0456">Lyase</keyword>
<keyword evidence="1 7" id="KW-1003">Cell membrane</keyword>
<evidence type="ECO:0000256" key="3">
    <source>
        <dbReference type="ARBA" id="ARBA00022989"/>
    </source>
</evidence>